<dbReference type="AlphaFoldDB" id="A0A2T3J790"/>
<proteinExistence type="inferred from homology"/>
<dbReference type="Gene3D" id="3.90.1140.10">
    <property type="entry name" value="Cyclic phosphodiesterase"/>
    <property type="match status" value="1"/>
</dbReference>
<dbReference type="RefSeq" id="WP_107245603.1">
    <property type="nucleotide sequence ID" value="NZ_PYMJ01000045.1"/>
</dbReference>
<evidence type="ECO:0000256" key="1">
    <source>
        <dbReference type="ARBA" id="ARBA00022801"/>
    </source>
</evidence>
<comment type="catalytic activity">
    <reaction evidence="2">
        <text>a 3'-end 2',3'-cyclophospho-ribonucleotide-RNA + H2O = a 3'-end 2'-phospho-ribonucleotide-RNA + H(+)</text>
        <dbReference type="Rhea" id="RHEA:11828"/>
        <dbReference type="Rhea" id="RHEA-COMP:10464"/>
        <dbReference type="Rhea" id="RHEA-COMP:17353"/>
        <dbReference type="ChEBI" id="CHEBI:15377"/>
        <dbReference type="ChEBI" id="CHEBI:15378"/>
        <dbReference type="ChEBI" id="CHEBI:83064"/>
        <dbReference type="ChEBI" id="CHEBI:173113"/>
        <dbReference type="EC" id="3.1.4.58"/>
    </reaction>
</comment>
<feature type="domain" description="Phosphoesterase HXTX" evidence="3">
    <location>
        <begin position="30"/>
        <end position="101"/>
    </location>
</feature>
<comment type="caution">
    <text evidence="4">The sequence shown here is derived from an EMBL/GenBank/DDBJ whole genome shotgun (WGS) entry which is preliminary data.</text>
</comment>
<sequence length="217" mass="24087">MSDITERLFFALGLPPNTNKQDNGNLKPFQQLCRLKSTVAAEVQGKPVINNNLHITLVFLGAIKQQQKQRLITNVNQLIAPQAFSVSCSGLHYWSRSQVIWLDCHAYHPVYQQPHQRPSAALQTLVSLLQQAAIHSTSGAVSASASSQASASGYIPHITLCKKVTSRPHLSSLSQQLDFHFQHFGLYISETIKTAHGSDVQYRCLQQWALAAARFNN</sequence>
<dbReference type="EMBL" id="PYMJ01000045">
    <property type="protein sequence ID" value="PSU44647.1"/>
    <property type="molecule type" value="Genomic_DNA"/>
</dbReference>
<feature type="short sequence motif" description="HXTX 1" evidence="2">
    <location>
        <begin position="54"/>
        <end position="57"/>
    </location>
</feature>
<dbReference type="HAMAP" id="MF_01940">
    <property type="entry name" value="RNA_CPDase"/>
    <property type="match status" value="1"/>
</dbReference>
<feature type="short sequence motif" description="HXTX 2" evidence="2">
    <location>
        <begin position="157"/>
        <end position="160"/>
    </location>
</feature>
<organism evidence="4 5">
    <name type="scientific">Photobacterium frigidiphilum</name>
    <dbReference type="NCBI Taxonomy" id="264736"/>
    <lineage>
        <taxon>Bacteria</taxon>
        <taxon>Pseudomonadati</taxon>
        <taxon>Pseudomonadota</taxon>
        <taxon>Gammaproteobacteria</taxon>
        <taxon>Vibrionales</taxon>
        <taxon>Vibrionaceae</taxon>
        <taxon>Photobacterium</taxon>
    </lineage>
</organism>
<dbReference type="GO" id="GO:0008664">
    <property type="term" value="F:RNA 2',3'-cyclic 3'-phosphodiesterase activity"/>
    <property type="evidence" value="ECO:0007669"/>
    <property type="project" value="UniProtKB-EC"/>
</dbReference>
<dbReference type="GO" id="GO:0004113">
    <property type="term" value="F:2',3'-cyclic-nucleotide 3'-phosphodiesterase activity"/>
    <property type="evidence" value="ECO:0007669"/>
    <property type="project" value="InterPro"/>
</dbReference>
<dbReference type="PANTHER" id="PTHR35561:SF1">
    <property type="entry name" value="RNA 2',3'-CYCLIC PHOSPHODIESTERASE"/>
    <property type="match status" value="1"/>
</dbReference>
<dbReference type="OrthoDB" id="7061261at2"/>
<dbReference type="InterPro" id="IPR014051">
    <property type="entry name" value="Phosphoesterase_HXTX"/>
</dbReference>
<dbReference type="Proteomes" id="UP000240987">
    <property type="component" value="Unassembled WGS sequence"/>
</dbReference>
<name>A0A2T3J790_9GAMM</name>
<evidence type="ECO:0000313" key="4">
    <source>
        <dbReference type="EMBL" id="PSU44647.1"/>
    </source>
</evidence>
<dbReference type="Pfam" id="PF02834">
    <property type="entry name" value="LigT_PEase"/>
    <property type="match status" value="1"/>
</dbReference>
<gene>
    <name evidence="4" type="ORF">C9J12_26275</name>
</gene>
<keyword evidence="5" id="KW-1185">Reference proteome</keyword>
<dbReference type="SUPFAM" id="SSF55144">
    <property type="entry name" value="LigT-like"/>
    <property type="match status" value="1"/>
</dbReference>
<keyword evidence="1 2" id="KW-0378">Hydrolase</keyword>
<evidence type="ECO:0000259" key="3">
    <source>
        <dbReference type="Pfam" id="PF02834"/>
    </source>
</evidence>
<reference evidence="4 5" key="1">
    <citation type="submission" date="2018-01" db="EMBL/GenBank/DDBJ databases">
        <title>Whole genome sequencing of Histamine producing bacteria.</title>
        <authorList>
            <person name="Butler K."/>
        </authorList>
    </citation>
    <scope>NUCLEOTIDE SEQUENCE [LARGE SCALE GENOMIC DNA]</scope>
    <source>
        <strain evidence="4 5">JCM 12947</strain>
    </source>
</reference>
<feature type="active site" description="Proton acceptor" evidence="2">
    <location>
        <position position="157"/>
    </location>
</feature>
<comment type="similarity">
    <text evidence="2">Belongs to the 2H phosphoesterase superfamily. ThpR family.</text>
</comment>
<evidence type="ECO:0000313" key="5">
    <source>
        <dbReference type="Proteomes" id="UP000240987"/>
    </source>
</evidence>
<dbReference type="EC" id="3.1.4.58" evidence="2"/>
<feature type="active site" description="Proton donor" evidence="2">
    <location>
        <position position="54"/>
    </location>
</feature>
<accession>A0A2T3J790</accession>
<dbReference type="PANTHER" id="PTHR35561">
    <property type="entry name" value="RNA 2',3'-CYCLIC PHOSPHODIESTERASE"/>
    <property type="match status" value="1"/>
</dbReference>
<protein>
    <recommendedName>
        <fullName evidence="2">RNA 2',3'-cyclic phosphodiesterase</fullName>
        <shortName evidence="2">RNA 2',3'-CPDase</shortName>
        <ecNumber evidence="2">3.1.4.58</ecNumber>
    </recommendedName>
</protein>
<evidence type="ECO:0000256" key="2">
    <source>
        <dbReference type="HAMAP-Rule" id="MF_01940"/>
    </source>
</evidence>
<dbReference type="InterPro" id="IPR004175">
    <property type="entry name" value="RNA_CPDase"/>
</dbReference>
<comment type="function">
    <text evidence="2">Hydrolyzes RNA 2',3'-cyclic phosphodiester to an RNA 2'-phosphomonoester.</text>
</comment>
<dbReference type="InterPro" id="IPR009097">
    <property type="entry name" value="Cyclic_Pdiesterase"/>
</dbReference>